<dbReference type="GO" id="GO:0016787">
    <property type="term" value="F:hydrolase activity"/>
    <property type="evidence" value="ECO:0007669"/>
    <property type="project" value="UniProtKB-KW"/>
</dbReference>
<comment type="similarity">
    <text evidence="1">Belongs to the interleukin-1 receptor family.</text>
</comment>
<dbReference type="Gene3D" id="3.40.50.10140">
    <property type="entry name" value="Toll/interleukin-1 receptor homology (TIR) domain"/>
    <property type="match status" value="1"/>
</dbReference>
<evidence type="ECO:0000256" key="8">
    <source>
        <dbReference type="SAM" id="SignalP"/>
    </source>
</evidence>
<name>A0A3P8QD67_ASTCA</name>
<dbReference type="SMART" id="SM00255">
    <property type="entry name" value="TIR"/>
    <property type="match status" value="1"/>
</dbReference>
<dbReference type="PANTHER" id="PTHR11890:SF26">
    <property type="entry name" value="INTERLEUKIN-1 RECEPTOR TYPE 1"/>
    <property type="match status" value="1"/>
</dbReference>
<proteinExistence type="inferred from homology"/>
<dbReference type="InterPro" id="IPR036179">
    <property type="entry name" value="Ig-like_dom_sf"/>
</dbReference>
<dbReference type="SUPFAM" id="SSF52200">
    <property type="entry name" value="Toll/Interleukin receptor TIR domain"/>
    <property type="match status" value="1"/>
</dbReference>
<evidence type="ECO:0000256" key="6">
    <source>
        <dbReference type="ARBA" id="ARBA00023319"/>
    </source>
</evidence>
<dbReference type="InterPro" id="IPR015621">
    <property type="entry name" value="IL-1_rcpt_fam"/>
</dbReference>
<accession>A0A3P8QD67</accession>
<feature type="domain" description="TIR" evidence="9">
    <location>
        <begin position="383"/>
        <end position="551"/>
    </location>
</feature>
<feature type="transmembrane region" description="Helical" evidence="7">
    <location>
        <begin position="337"/>
        <end position="362"/>
    </location>
</feature>
<evidence type="ECO:0000313" key="12">
    <source>
        <dbReference type="Proteomes" id="UP000265100"/>
    </source>
</evidence>
<keyword evidence="8" id="KW-0732">Signal</keyword>
<dbReference type="SMART" id="SM00409">
    <property type="entry name" value="IG"/>
    <property type="match status" value="3"/>
</dbReference>
<keyword evidence="7" id="KW-1133">Transmembrane helix</keyword>
<dbReference type="STRING" id="8154.ENSACLP00000027256"/>
<dbReference type="Ensembl" id="ENSACLT00000027893.2">
    <property type="protein sequence ID" value="ENSACLP00000027256.1"/>
    <property type="gene ID" value="ENSACLG00000018536.2"/>
</dbReference>
<evidence type="ECO:0000256" key="3">
    <source>
        <dbReference type="ARBA" id="ARBA00023027"/>
    </source>
</evidence>
<evidence type="ECO:0000259" key="10">
    <source>
        <dbReference type="PROSITE" id="PS50835"/>
    </source>
</evidence>
<keyword evidence="7" id="KW-0812">Transmembrane</keyword>
<evidence type="ECO:0000259" key="9">
    <source>
        <dbReference type="PROSITE" id="PS50104"/>
    </source>
</evidence>
<evidence type="ECO:0000256" key="4">
    <source>
        <dbReference type="ARBA" id="ARBA00023157"/>
    </source>
</evidence>
<dbReference type="GeneID" id="113007943"/>
<dbReference type="GO" id="GO:0007165">
    <property type="term" value="P:signal transduction"/>
    <property type="evidence" value="ECO:0007669"/>
    <property type="project" value="InterPro"/>
</dbReference>
<keyword evidence="2" id="KW-0378">Hydrolase</keyword>
<dbReference type="InterPro" id="IPR013783">
    <property type="entry name" value="Ig-like_fold"/>
</dbReference>
<keyword evidence="5" id="KW-0325">Glycoprotein</keyword>
<dbReference type="InterPro" id="IPR007110">
    <property type="entry name" value="Ig-like_dom"/>
</dbReference>
<keyword evidence="7" id="KW-0472">Membrane</keyword>
<dbReference type="Proteomes" id="UP000265100">
    <property type="component" value="Chromosome 16"/>
</dbReference>
<dbReference type="InterPro" id="IPR003599">
    <property type="entry name" value="Ig_sub"/>
</dbReference>
<evidence type="ECO:0000256" key="1">
    <source>
        <dbReference type="ARBA" id="ARBA00009752"/>
    </source>
</evidence>
<keyword evidence="3" id="KW-0520">NAD</keyword>
<evidence type="ECO:0008006" key="13">
    <source>
        <dbReference type="Google" id="ProtNLM"/>
    </source>
</evidence>
<protein>
    <recommendedName>
        <fullName evidence="13">TIR domain-containing protein</fullName>
    </recommendedName>
</protein>
<reference evidence="11" key="3">
    <citation type="submission" date="2025-08" db="UniProtKB">
        <authorList>
            <consortium name="Ensembl"/>
        </authorList>
    </citation>
    <scope>IDENTIFICATION</scope>
</reference>
<dbReference type="PROSITE" id="PS50835">
    <property type="entry name" value="IG_LIKE"/>
    <property type="match status" value="1"/>
</dbReference>
<dbReference type="GeneTree" id="ENSGT01090000259985"/>
<feature type="signal peptide" evidence="8">
    <location>
        <begin position="1"/>
        <end position="15"/>
    </location>
</feature>
<dbReference type="PROSITE" id="PS50104">
    <property type="entry name" value="TIR"/>
    <property type="match status" value="1"/>
</dbReference>
<evidence type="ECO:0000256" key="2">
    <source>
        <dbReference type="ARBA" id="ARBA00022801"/>
    </source>
</evidence>
<dbReference type="SUPFAM" id="SSF48726">
    <property type="entry name" value="Immunoglobulin"/>
    <property type="match status" value="3"/>
</dbReference>
<reference evidence="11 12" key="1">
    <citation type="submission" date="2018-05" db="EMBL/GenBank/DDBJ databases">
        <authorList>
            <person name="Datahose"/>
        </authorList>
    </citation>
    <scope>NUCLEOTIDE SEQUENCE</scope>
</reference>
<evidence type="ECO:0000256" key="7">
    <source>
        <dbReference type="SAM" id="Phobius"/>
    </source>
</evidence>
<feature type="chain" id="PRO_5018263932" description="TIR domain-containing protein" evidence="8">
    <location>
        <begin position="16"/>
        <end position="565"/>
    </location>
</feature>
<dbReference type="Bgee" id="ENSACLG00000018536">
    <property type="expression patterns" value="Expressed in liver and 1 other cell type or tissue"/>
</dbReference>
<dbReference type="Gene3D" id="2.60.40.10">
    <property type="entry name" value="Immunoglobulins"/>
    <property type="match status" value="3"/>
</dbReference>
<reference evidence="11" key="4">
    <citation type="submission" date="2025-09" db="UniProtKB">
        <authorList>
            <consortium name="Ensembl"/>
        </authorList>
    </citation>
    <scope>IDENTIFICATION</scope>
</reference>
<evidence type="ECO:0000256" key="5">
    <source>
        <dbReference type="ARBA" id="ARBA00023180"/>
    </source>
</evidence>
<keyword evidence="12" id="KW-1185">Reference proteome</keyword>
<sequence>MDAFQLLFLVAVVTSISEWKSVSDSGKSQCEIMNEESITVLEGESLFYVPFILEPNFNNKNFTWYKYSTQIQNISSDKKARVHYQGEALFLLNLNISDSGDYAAWEIKSSGQCFNHPVKIEVFNASYRGSKMLNYGEIKNSDQSKKVPCPERVQSTCSAFKGNITWYKDYTLIEDQHEVELRVHNATKDHEGLYTCICTWAYNNKVYSTSGSRELILLEKAVHYLEILTPADESQEQFADEGSEIKLNCSVLCGTNVKHDCNASWYINGIPFKNRDGYSQTTKIATEEPSKNTIATAILTIKKVSAKDFQQKFKCFGEGYYYVTKNATLTLKRKESIIPLAIGGVCMLFIGVFVAVLVKYFAIDLALFFRPYFPLSSSNKDTSLYDAYVVYQTPMDKITEDTLSQFITQTLPSVLEDKCGYRLFIHGRDDIPGEDRLELVEKCMNQSRRLMVILTPDLGSGSMTTERWPASPQTSVMGGFDWQVGLHHALVQRELSVILIQLGDTGQQQYTHLPPGLQHLIRKSAPLKWPEGSGGAAAWNSRFWKRVRYLMPATPVKKCAQSTII</sequence>
<reference evidence="12" key="2">
    <citation type="submission" date="2023-03" db="EMBL/GenBank/DDBJ databases">
        <authorList>
            <consortium name="Wellcome Sanger Institute Data Sharing"/>
        </authorList>
    </citation>
    <scope>NUCLEOTIDE SEQUENCE [LARGE SCALE GENOMIC DNA]</scope>
</reference>
<keyword evidence="6" id="KW-0393">Immunoglobulin domain</keyword>
<organism evidence="11 12">
    <name type="scientific">Astatotilapia calliptera</name>
    <name type="common">Eastern happy</name>
    <name type="synonym">Chromis callipterus</name>
    <dbReference type="NCBI Taxonomy" id="8154"/>
    <lineage>
        <taxon>Eukaryota</taxon>
        <taxon>Metazoa</taxon>
        <taxon>Chordata</taxon>
        <taxon>Craniata</taxon>
        <taxon>Vertebrata</taxon>
        <taxon>Euteleostomi</taxon>
        <taxon>Actinopterygii</taxon>
        <taxon>Neopterygii</taxon>
        <taxon>Teleostei</taxon>
        <taxon>Neoteleostei</taxon>
        <taxon>Acanthomorphata</taxon>
        <taxon>Ovalentaria</taxon>
        <taxon>Cichlomorphae</taxon>
        <taxon>Cichliformes</taxon>
        <taxon>Cichlidae</taxon>
        <taxon>African cichlids</taxon>
        <taxon>Pseudocrenilabrinae</taxon>
        <taxon>Haplochromini</taxon>
        <taxon>Astatotilapia</taxon>
    </lineage>
</organism>
<keyword evidence="4" id="KW-1015">Disulfide bond</keyword>
<dbReference type="PANTHER" id="PTHR11890">
    <property type="entry name" value="INTERLEUKIN-1 RECEPTOR FAMILY MEMBER"/>
    <property type="match status" value="1"/>
</dbReference>
<dbReference type="FunFam" id="3.40.50.10140:FF:000009">
    <property type="entry name" value="X-linked interleukin-1 receptor accessory protein-like 1"/>
    <property type="match status" value="1"/>
</dbReference>
<feature type="domain" description="Ig-like" evidence="10">
    <location>
        <begin position="230"/>
        <end position="330"/>
    </location>
</feature>
<evidence type="ECO:0000313" key="11">
    <source>
        <dbReference type="Ensembl" id="ENSACLP00000027256.1"/>
    </source>
</evidence>
<dbReference type="PRINTS" id="PR01537">
    <property type="entry name" value="INTRLKN1R1F"/>
</dbReference>
<dbReference type="Pfam" id="PF01582">
    <property type="entry name" value="TIR"/>
    <property type="match status" value="1"/>
</dbReference>
<dbReference type="AlphaFoldDB" id="A0A3P8QD67"/>
<dbReference type="OMA" id="FKCFGEG"/>
<dbReference type="InterPro" id="IPR035897">
    <property type="entry name" value="Toll_tir_struct_dom_sf"/>
</dbReference>
<dbReference type="RefSeq" id="XP_026000801.1">
    <property type="nucleotide sequence ID" value="XM_026145016.1"/>
</dbReference>
<dbReference type="InterPro" id="IPR000157">
    <property type="entry name" value="TIR_dom"/>
</dbReference>